<dbReference type="GO" id="GO:0000049">
    <property type="term" value="F:tRNA binding"/>
    <property type="evidence" value="ECO:0007669"/>
    <property type="project" value="TreeGrafter"/>
</dbReference>
<keyword evidence="6" id="KW-1185">Reference proteome</keyword>
<dbReference type="HOGENOM" id="CLU_269611_0_0_1"/>
<name>V5GTA1_KALBG</name>
<feature type="region of interest" description="Disordered" evidence="3">
    <location>
        <begin position="152"/>
        <end position="172"/>
    </location>
</feature>
<dbReference type="GeneID" id="27416986"/>
<feature type="domain" description="Methyltransferase" evidence="4">
    <location>
        <begin position="825"/>
        <end position="926"/>
    </location>
</feature>
<feature type="region of interest" description="Disordered" evidence="3">
    <location>
        <begin position="1"/>
        <end position="44"/>
    </location>
</feature>
<evidence type="ECO:0000313" key="6">
    <source>
        <dbReference type="Proteomes" id="UP000019377"/>
    </source>
</evidence>
<dbReference type="Pfam" id="PF13649">
    <property type="entry name" value="Methyltransf_25"/>
    <property type="match status" value="1"/>
</dbReference>
<accession>V5GTA1</accession>
<evidence type="ECO:0000256" key="2">
    <source>
        <dbReference type="ARBA" id="ARBA00022679"/>
    </source>
</evidence>
<protein>
    <recommendedName>
        <fullName evidence="4">Methyltransferase domain-containing protein</fullName>
    </recommendedName>
</protein>
<evidence type="ECO:0000313" key="5">
    <source>
        <dbReference type="EMBL" id="EST09132.1"/>
    </source>
</evidence>
<feature type="compositionally biased region" description="Basic and acidic residues" evidence="3">
    <location>
        <begin position="975"/>
        <end position="989"/>
    </location>
</feature>
<dbReference type="GO" id="GO:0030488">
    <property type="term" value="P:tRNA methylation"/>
    <property type="evidence" value="ECO:0007669"/>
    <property type="project" value="TreeGrafter"/>
</dbReference>
<dbReference type="InterPro" id="IPR029063">
    <property type="entry name" value="SAM-dependent_MTases_sf"/>
</dbReference>
<dbReference type="AlphaFoldDB" id="V5GTA1"/>
<keyword evidence="1" id="KW-0489">Methyltransferase</keyword>
<gene>
    <name evidence="5" type="ORF">PSEUBRA_SCAF12g01726</name>
</gene>
<organism evidence="5 6">
    <name type="scientific">Kalmanozyma brasiliensis (strain GHG001)</name>
    <name type="common">Yeast</name>
    <name type="synonym">Pseudozyma brasiliensis</name>
    <dbReference type="NCBI Taxonomy" id="1365824"/>
    <lineage>
        <taxon>Eukaryota</taxon>
        <taxon>Fungi</taxon>
        <taxon>Dikarya</taxon>
        <taxon>Basidiomycota</taxon>
        <taxon>Ustilaginomycotina</taxon>
        <taxon>Ustilaginomycetes</taxon>
        <taxon>Ustilaginales</taxon>
        <taxon>Ustilaginaceae</taxon>
        <taxon>Kalmanozyma</taxon>
    </lineage>
</organism>
<dbReference type="GO" id="GO:0005737">
    <property type="term" value="C:cytoplasm"/>
    <property type="evidence" value="ECO:0007669"/>
    <property type="project" value="TreeGrafter"/>
</dbReference>
<dbReference type="SUPFAM" id="SSF53335">
    <property type="entry name" value="S-adenosyl-L-methionine-dependent methyltransferases"/>
    <property type="match status" value="1"/>
</dbReference>
<proteinExistence type="predicted"/>
<dbReference type="GO" id="GO:0106335">
    <property type="term" value="F:tRNA (5-carboxymethyluridine(34)-5-O)-methyltransferase activity"/>
    <property type="evidence" value="ECO:0007669"/>
    <property type="project" value="TreeGrafter"/>
</dbReference>
<feature type="compositionally biased region" description="Low complexity" evidence="3">
    <location>
        <begin position="7"/>
        <end position="41"/>
    </location>
</feature>
<feature type="region of interest" description="Disordered" evidence="3">
    <location>
        <begin position="966"/>
        <end position="989"/>
    </location>
</feature>
<evidence type="ECO:0000259" key="4">
    <source>
        <dbReference type="Pfam" id="PF13649"/>
    </source>
</evidence>
<dbReference type="PANTHER" id="PTHR13069:SF21">
    <property type="entry name" value="ALKYLATED DNA REPAIR PROTEIN ALKB HOMOLOG 8"/>
    <property type="match status" value="1"/>
</dbReference>
<dbReference type="GO" id="GO:0005634">
    <property type="term" value="C:nucleus"/>
    <property type="evidence" value="ECO:0007669"/>
    <property type="project" value="TreeGrafter"/>
</dbReference>
<keyword evidence="2" id="KW-0808">Transferase</keyword>
<dbReference type="eggNOG" id="KOG1331">
    <property type="taxonomic scope" value="Eukaryota"/>
</dbReference>
<evidence type="ECO:0000256" key="3">
    <source>
        <dbReference type="SAM" id="MobiDB-lite"/>
    </source>
</evidence>
<dbReference type="RefSeq" id="XP_016294121.1">
    <property type="nucleotide sequence ID" value="XM_016434382.1"/>
</dbReference>
<dbReference type="EMBL" id="KI545854">
    <property type="protein sequence ID" value="EST09132.1"/>
    <property type="molecule type" value="Genomic_DNA"/>
</dbReference>
<dbReference type="OrthoDB" id="271595at2759"/>
<reference evidence="6" key="1">
    <citation type="journal article" date="2013" name="Genome Announc.">
        <title>Draft genome sequence of Pseudozyma brasiliensis sp. nov. strain GHG001, a high producer of endo-1,4-xylanase isolated from an insect pest of sugarcane.</title>
        <authorList>
            <person name="Oliveira J.V.D.C."/>
            <person name="dos Santos R.A.C."/>
            <person name="Borges T.A."/>
            <person name="Riano-Pachon D.M."/>
            <person name="Goldman G.H."/>
        </authorList>
    </citation>
    <scope>NUCLEOTIDE SEQUENCE [LARGE SCALE GENOMIC DNA]</scope>
    <source>
        <strain evidence="6">GHG001</strain>
    </source>
</reference>
<feature type="compositionally biased region" description="Polar residues" evidence="3">
    <location>
        <begin position="160"/>
        <end position="172"/>
    </location>
</feature>
<feature type="region of interest" description="Disordered" evidence="3">
    <location>
        <begin position="1008"/>
        <end position="1029"/>
    </location>
</feature>
<sequence>MSSDPVTGSLATAGESAAEASTSALPTTSSTATEAPTAGPSLFDPLFEAKNSLNHQSEASTQLHPLNSALQSLYSASTSDGRLSRDQYRQLIAQIRHSLSQFAATNPALKSQQSSYSAQQAVSDPTASNQLRRYISLLTETSTHTAALAHSIAPIKSADRPTNSAATRPSASLSFPRQLQTGVFLPSTVEQPTSSWEAALQTLAALCETLDSTAKSLGLETFSEPSPDAAAPTRSSPSDVLTHTLTLGAKILVIDIELHVVKDSALGGFRPKAKLKLSYATDSPDPQHARDPRLGAVLERDVQLIADKLFGPAASSALQQDRTVVARALTNWTSNLNELLVLDDLEARASEAASEGSRSTDLFAAMQNLSVAAKRVSDAEAASSSASMLDGGHGVHKLHESRPFLHAVFAHDPTSKQDYTLSLGVQALDLPTAEQTLAYATTPSFPLSQAAQDLLSASAASDPAKHLGSVPSPVDAKKRIPLHFIVRLDPPVVVSRPTAAKLASICNLKQTPPHNTAAAPAAPSGATWFEDVLAASWSQRASQDARRPTRCTFTLAQTIESVRSTQEQGLVIDSLPLLSPASGIDAMDESDATRKGGSTLARLFAAIEVLRDEVKVTELMHSAIATSETTAEVANGKADDLSLDDLLSSGSNGAGSKIPVTLAFHTPIQGATDESQQNLSLRLAFRVLADTGATVAFDATISPSKRTSESGWLLSAVARPESSDKEARLDSDSPEAQSIIAKLTDLSSLEDVVIGLVDWAAQSLSLNLQKPTAQENGFNPLDYEQQNVHAIYETIAPHFSNTRYKPWPLIPAFLSTVPPGSLGADLGCGNGKYLPIRSILTSGGDGENSLLTLGVDRSSNLVGLAQHNFPSAQPNARHEVTVGDALACSLRAGVFDYAISIATIHHFSTRERRMASVQELIRLLAPSDAASSDSTGGASSDPRMTGSGTGRFLIFVWALEQGDEGKRQFQGTGGKEIDDPNHSKSKDRLVSYSSLGEEQDVLVPWVLSKPKPPKAKGAPAAKAKRKDKISSAEEIQTGLEKLDVNPPAPEKKVEEERPVYNRYYHMFCAGELETLVAEAAASMPAVHRRGGALEKVRVVRECGGWERGNWWGVWQVRWAE</sequence>
<dbReference type="STRING" id="1365824.V5GTA1"/>
<dbReference type="InterPro" id="IPR041698">
    <property type="entry name" value="Methyltransf_25"/>
</dbReference>
<evidence type="ECO:0000256" key="1">
    <source>
        <dbReference type="ARBA" id="ARBA00022603"/>
    </source>
</evidence>
<dbReference type="GO" id="GO:0002098">
    <property type="term" value="P:tRNA wobble uridine modification"/>
    <property type="evidence" value="ECO:0007669"/>
    <property type="project" value="TreeGrafter"/>
</dbReference>
<dbReference type="Gene3D" id="3.40.50.150">
    <property type="entry name" value="Vaccinia Virus protein VP39"/>
    <property type="match status" value="1"/>
</dbReference>
<dbReference type="PANTHER" id="PTHR13069">
    <property type="entry name" value="ALKYLATED DNA REPAIR PROTEIN ALKB HOMOLOG 8"/>
    <property type="match status" value="1"/>
</dbReference>
<dbReference type="InterPro" id="IPR051422">
    <property type="entry name" value="AlkB_tRNA_MeTrf/Diox"/>
</dbReference>
<dbReference type="OMA" id="QQNVHAI"/>
<dbReference type="Proteomes" id="UP000019377">
    <property type="component" value="Unassembled WGS sequence"/>
</dbReference>